<dbReference type="CDD" id="cd02651">
    <property type="entry name" value="nuc_hydro_IU_UC_XIUA"/>
    <property type="match status" value="1"/>
</dbReference>
<dbReference type="Gene3D" id="3.90.245.10">
    <property type="entry name" value="Ribonucleoside hydrolase-like"/>
    <property type="match status" value="1"/>
</dbReference>
<dbReference type="PANTHER" id="PTHR12304:SF4">
    <property type="entry name" value="URIDINE NUCLEOSIDASE"/>
    <property type="match status" value="1"/>
</dbReference>
<dbReference type="PROSITE" id="PS01247">
    <property type="entry name" value="IUNH"/>
    <property type="match status" value="1"/>
</dbReference>
<keyword evidence="3" id="KW-0326">Glycosidase</keyword>
<dbReference type="PANTHER" id="PTHR12304">
    <property type="entry name" value="INOSINE-URIDINE PREFERRING NUCLEOSIDE HYDROLASE"/>
    <property type="match status" value="1"/>
</dbReference>
<dbReference type="InterPro" id="IPR036452">
    <property type="entry name" value="Ribo_hydro-like"/>
</dbReference>
<dbReference type="GO" id="GO:0045437">
    <property type="term" value="F:uridine nucleosidase activity"/>
    <property type="evidence" value="ECO:0007669"/>
    <property type="project" value="UniProtKB-ARBA"/>
</dbReference>
<dbReference type="Proteomes" id="UP000750334">
    <property type="component" value="Unassembled WGS sequence"/>
</dbReference>
<dbReference type="SUPFAM" id="SSF53590">
    <property type="entry name" value="Nucleoside hydrolase"/>
    <property type="match status" value="1"/>
</dbReference>
<evidence type="ECO:0000256" key="3">
    <source>
        <dbReference type="ARBA" id="ARBA00023295"/>
    </source>
</evidence>
<accession>A0A9P6W918</accession>
<evidence type="ECO:0000256" key="1">
    <source>
        <dbReference type="ARBA" id="ARBA00009176"/>
    </source>
</evidence>
<gene>
    <name evidence="5" type="primary">URH1</name>
    <name evidence="5" type="ORF">C6P45_005230</name>
</gene>
<evidence type="ECO:0000313" key="5">
    <source>
        <dbReference type="EMBL" id="KAG0667907.1"/>
    </source>
</evidence>
<dbReference type="AlphaFoldDB" id="A0A9P6W918"/>
<sequence length="353" mass="39782">MTIIKIPIWLDCDPGHDDAVALLLACFHPAFDLKGVSACYGNASPDHTDYNARSLLTAMGKANDIPVYRGAQRPWVRSPHYAPDIHGESGLDGTDLLPVPTCQDMTDKDYIIAIKEQIEENDGQLTVLSTGAMTGIANVMKQYPDLKSKIKYISIMGGGIGIGNVNDNLSAEFNAWIDPHAANFLFHDPILKSKIILCPLNLTHTAIATQSVIDRIIEKDSVQHPSNFRKMFHGLFQFFQKSYKENQGFKNGPPIHDPMTLYPLLELYGWESNDIVQFEYKRFDLDIVYDLDSKDVGKLVVMKTYPQNDPLKEGIMVGFKINIDFYWEQFFLCLAEAEKHSTIETRDSKLFLA</sequence>
<dbReference type="InterPro" id="IPR001910">
    <property type="entry name" value="Inosine/uridine_hydrolase_dom"/>
</dbReference>
<protein>
    <submittedName>
        <fullName evidence="5">Uridine nucleosidase 1</fullName>
    </submittedName>
</protein>
<keyword evidence="2" id="KW-0378">Hydrolase</keyword>
<dbReference type="GO" id="GO:0005829">
    <property type="term" value="C:cytosol"/>
    <property type="evidence" value="ECO:0007669"/>
    <property type="project" value="TreeGrafter"/>
</dbReference>
<dbReference type="InterPro" id="IPR023186">
    <property type="entry name" value="IUNH"/>
</dbReference>
<dbReference type="InterPro" id="IPR015910">
    <property type="entry name" value="I/U_nuclsd_hydro_CS"/>
</dbReference>
<dbReference type="EMBL" id="PUHR01000087">
    <property type="protein sequence ID" value="KAG0667907.1"/>
    <property type="molecule type" value="Genomic_DNA"/>
</dbReference>
<feature type="domain" description="Inosine/uridine-preferring nucleoside hydrolase" evidence="4">
    <location>
        <begin position="8"/>
        <end position="326"/>
    </location>
</feature>
<proteinExistence type="inferred from homology"/>
<dbReference type="GO" id="GO:0008477">
    <property type="term" value="F:purine nucleosidase activity"/>
    <property type="evidence" value="ECO:0007669"/>
    <property type="project" value="TreeGrafter"/>
</dbReference>
<evidence type="ECO:0000259" key="4">
    <source>
        <dbReference type="Pfam" id="PF01156"/>
    </source>
</evidence>
<evidence type="ECO:0000256" key="2">
    <source>
        <dbReference type="ARBA" id="ARBA00022801"/>
    </source>
</evidence>
<dbReference type="GO" id="GO:0006152">
    <property type="term" value="P:purine nucleoside catabolic process"/>
    <property type="evidence" value="ECO:0007669"/>
    <property type="project" value="TreeGrafter"/>
</dbReference>
<dbReference type="OrthoDB" id="432381at2759"/>
<dbReference type="Pfam" id="PF01156">
    <property type="entry name" value="IU_nuc_hydro"/>
    <property type="match status" value="1"/>
</dbReference>
<evidence type="ECO:0000313" key="6">
    <source>
        <dbReference type="Proteomes" id="UP000750334"/>
    </source>
</evidence>
<organism evidence="5 6">
    <name type="scientific">Maudiozyma exigua</name>
    <name type="common">Yeast</name>
    <name type="synonym">Kazachstania exigua</name>
    <dbReference type="NCBI Taxonomy" id="34358"/>
    <lineage>
        <taxon>Eukaryota</taxon>
        <taxon>Fungi</taxon>
        <taxon>Dikarya</taxon>
        <taxon>Ascomycota</taxon>
        <taxon>Saccharomycotina</taxon>
        <taxon>Saccharomycetes</taxon>
        <taxon>Saccharomycetales</taxon>
        <taxon>Saccharomycetaceae</taxon>
        <taxon>Maudiozyma</taxon>
    </lineage>
</organism>
<keyword evidence="6" id="KW-1185">Reference proteome</keyword>
<comment type="similarity">
    <text evidence="1">Belongs to the IUNH family.</text>
</comment>
<reference evidence="5 6" key="1">
    <citation type="submission" date="2020-11" db="EMBL/GenBank/DDBJ databases">
        <title>Kefir isolates.</title>
        <authorList>
            <person name="Marcisauskas S."/>
            <person name="Kim Y."/>
            <person name="Blasche S."/>
        </authorList>
    </citation>
    <scope>NUCLEOTIDE SEQUENCE [LARGE SCALE GENOMIC DNA]</scope>
    <source>
        <strain evidence="5 6">OG2</strain>
    </source>
</reference>
<comment type="caution">
    <text evidence="5">The sequence shown here is derived from an EMBL/GenBank/DDBJ whole genome shotgun (WGS) entry which is preliminary data.</text>
</comment>
<name>A0A9P6W918_MAUEX</name>